<sequence length="138" mass="15632">MSFDSESLDMSLDMWGLNTTRGRKGDLQPRDQHYFERKLTYLAEEHLKKDIRKVAEEFSWYSKEGQWKLGRGPSPPPQSSYRFRTPDSVGSYVAGPSSPPDSPGQTYPPTALAPPVYIDISSDSEEEDPEELPMDNSD</sequence>
<evidence type="ECO:0000256" key="1">
    <source>
        <dbReference type="SAM" id="MobiDB-lite"/>
    </source>
</evidence>
<evidence type="ECO:0000313" key="2">
    <source>
        <dbReference type="EMBL" id="KAG5543601.1"/>
    </source>
</evidence>
<accession>A0AAV6JTW3</accession>
<dbReference type="AlphaFoldDB" id="A0AAV6JTW3"/>
<keyword evidence="3" id="KW-1185">Reference proteome</keyword>
<name>A0AAV6JTW3_9ERIC</name>
<dbReference type="EMBL" id="JACTNZ010000006">
    <property type="protein sequence ID" value="KAG5543601.1"/>
    <property type="molecule type" value="Genomic_DNA"/>
</dbReference>
<feature type="compositionally biased region" description="Acidic residues" evidence="1">
    <location>
        <begin position="122"/>
        <end position="138"/>
    </location>
</feature>
<evidence type="ECO:0000313" key="3">
    <source>
        <dbReference type="Proteomes" id="UP000823749"/>
    </source>
</evidence>
<dbReference type="Proteomes" id="UP000823749">
    <property type="component" value="Chromosome 6"/>
</dbReference>
<organism evidence="2 3">
    <name type="scientific">Rhododendron griersonianum</name>
    <dbReference type="NCBI Taxonomy" id="479676"/>
    <lineage>
        <taxon>Eukaryota</taxon>
        <taxon>Viridiplantae</taxon>
        <taxon>Streptophyta</taxon>
        <taxon>Embryophyta</taxon>
        <taxon>Tracheophyta</taxon>
        <taxon>Spermatophyta</taxon>
        <taxon>Magnoliopsida</taxon>
        <taxon>eudicotyledons</taxon>
        <taxon>Gunneridae</taxon>
        <taxon>Pentapetalae</taxon>
        <taxon>asterids</taxon>
        <taxon>Ericales</taxon>
        <taxon>Ericaceae</taxon>
        <taxon>Ericoideae</taxon>
        <taxon>Rhodoreae</taxon>
        <taxon>Rhododendron</taxon>
    </lineage>
</organism>
<gene>
    <name evidence="2" type="ORF">RHGRI_016372</name>
</gene>
<comment type="caution">
    <text evidence="2">The sequence shown here is derived from an EMBL/GenBank/DDBJ whole genome shotgun (WGS) entry which is preliminary data.</text>
</comment>
<feature type="region of interest" description="Disordered" evidence="1">
    <location>
        <begin position="65"/>
        <end position="138"/>
    </location>
</feature>
<protein>
    <submittedName>
        <fullName evidence="2">Uncharacterized protein</fullName>
    </submittedName>
</protein>
<reference evidence="2 3" key="1">
    <citation type="submission" date="2020-08" db="EMBL/GenBank/DDBJ databases">
        <title>Plant Genome Project.</title>
        <authorList>
            <person name="Zhang R.-G."/>
        </authorList>
    </citation>
    <scope>NUCLEOTIDE SEQUENCE [LARGE SCALE GENOMIC DNA]</scope>
    <source>
        <strain evidence="2">WSP0</strain>
        <tissue evidence="2">Leaf</tissue>
    </source>
</reference>
<proteinExistence type="predicted"/>